<reference evidence="1" key="1">
    <citation type="submission" date="2013-11" db="EMBL/GenBank/DDBJ databases">
        <title>Genome sequence of the fusiform rust pathogen reveals effectors for host alternation and coevolution with pine.</title>
        <authorList>
            <consortium name="DOE Joint Genome Institute"/>
            <person name="Smith K."/>
            <person name="Pendleton A."/>
            <person name="Kubisiak T."/>
            <person name="Anderson C."/>
            <person name="Salamov A."/>
            <person name="Aerts A."/>
            <person name="Riley R."/>
            <person name="Clum A."/>
            <person name="Lindquist E."/>
            <person name="Ence D."/>
            <person name="Campbell M."/>
            <person name="Kronenberg Z."/>
            <person name="Feau N."/>
            <person name="Dhillon B."/>
            <person name="Hamelin R."/>
            <person name="Burleigh J."/>
            <person name="Smith J."/>
            <person name="Yandell M."/>
            <person name="Nelson C."/>
            <person name="Grigoriev I."/>
            <person name="Davis J."/>
        </authorList>
    </citation>
    <scope>NUCLEOTIDE SEQUENCE</scope>
    <source>
        <strain evidence="1">G11</strain>
    </source>
</reference>
<dbReference type="EMBL" id="MU167904">
    <property type="protein sequence ID" value="KAG0139030.1"/>
    <property type="molecule type" value="Genomic_DNA"/>
</dbReference>
<comment type="caution">
    <text evidence="1">The sequence shown here is derived from an EMBL/GenBank/DDBJ whole genome shotgun (WGS) entry which is preliminary data.</text>
</comment>
<accession>A0A9P6T528</accession>
<name>A0A9P6T528_9BASI</name>
<dbReference type="AlphaFoldDB" id="A0A9P6T528"/>
<protein>
    <submittedName>
        <fullName evidence="1">Uncharacterized protein</fullName>
    </submittedName>
</protein>
<evidence type="ECO:0000313" key="1">
    <source>
        <dbReference type="EMBL" id="KAG0139030.1"/>
    </source>
</evidence>
<sequence>MSSLGPAEIKDYLNISFDFEERGLALKRALEIALKPKAWEADLDGKSLDSKFDVLETDFYVDHEAPALPPRSHIDEMNEMDEIFGISFQSKHKCKSDCKPLSEAQKFSHLLNAPGISGWYILYPTLAEGSMSWNAVPKVRKRVSN</sequence>
<proteinExistence type="predicted"/>
<gene>
    <name evidence="1" type="ORF">CROQUDRAFT_102302</name>
</gene>
<evidence type="ECO:0000313" key="2">
    <source>
        <dbReference type="Proteomes" id="UP000886653"/>
    </source>
</evidence>
<organism evidence="1 2">
    <name type="scientific">Cronartium quercuum f. sp. fusiforme G11</name>
    <dbReference type="NCBI Taxonomy" id="708437"/>
    <lineage>
        <taxon>Eukaryota</taxon>
        <taxon>Fungi</taxon>
        <taxon>Dikarya</taxon>
        <taxon>Basidiomycota</taxon>
        <taxon>Pucciniomycotina</taxon>
        <taxon>Pucciniomycetes</taxon>
        <taxon>Pucciniales</taxon>
        <taxon>Coleosporiaceae</taxon>
        <taxon>Cronartium</taxon>
    </lineage>
</organism>
<keyword evidence="2" id="KW-1185">Reference proteome</keyword>
<dbReference type="Proteomes" id="UP000886653">
    <property type="component" value="Unassembled WGS sequence"/>
</dbReference>